<dbReference type="InterPro" id="IPR020843">
    <property type="entry name" value="ER"/>
</dbReference>
<dbReference type="Pfam" id="PF08240">
    <property type="entry name" value="ADH_N"/>
    <property type="match status" value="1"/>
</dbReference>
<dbReference type="NCBIfam" id="TIGR02823">
    <property type="entry name" value="oxido_YhdH"/>
    <property type="match status" value="1"/>
</dbReference>
<evidence type="ECO:0000256" key="1">
    <source>
        <dbReference type="SAM" id="MobiDB-lite"/>
    </source>
</evidence>
<feature type="domain" description="Enoyl reductase (ER)" evidence="2">
    <location>
        <begin position="12"/>
        <end position="325"/>
    </location>
</feature>
<dbReference type="InterPro" id="IPR013149">
    <property type="entry name" value="ADH-like_C"/>
</dbReference>
<dbReference type="SUPFAM" id="SSF51735">
    <property type="entry name" value="NAD(P)-binding Rossmann-fold domains"/>
    <property type="match status" value="1"/>
</dbReference>
<dbReference type="InterPro" id="IPR014188">
    <property type="entry name" value="Acrylyl-CoA_reductase_AcuI"/>
</dbReference>
<comment type="caution">
    <text evidence="3">The sequence shown here is derived from an EMBL/GenBank/DDBJ whole genome shotgun (WGS) entry which is preliminary data.</text>
</comment>
<dbReference type="RefSeq" id="WP_311664462.1">
    <property type="nucleotide sequence ID" value="NZ_JAVRHT010000030.1"/>
</dbReference>
<dbReference type="InterPro" id="IPR036291">
    <property type="entry name" value="NAD(P)-bd_dom_sf"/>
</dbReference>
<dbReference type="CDD" id="cd08288">
    <property type="entry name" value="MDR_yhdh"/>
    <property type="match status" value="1"/>
</dbReference>
<feature type="compositionally biased region" description="Basic and acidic residues" evidence="1">
    <location>
        <begin position="7"/>
        <end position="19"/>
    </location>
</feature>
<dbReference type="InterPro" id="IPR051397">
    <property type="entry name" value="Zn-ADH-like_protein"/>
</dbReference>
<accession>A0ABU3BTB9</accession>
<dbReference type="EC" id="1.-.-.-" evidence="3"/>
<dbReference type="PANTHER" id="PTHR43677">
    <property type="entry name" value="SHORT-CHAIN DEHYDROGENASE/REDUCTASE"/>
    <property type="match status" value="1"/>
</dbReference>
<evidence type="ECO:0000259" key="2">
    <source>
        <dbReference type="SMART" id="SM00829"/>
    </source>
</evidence>
<dbReference type="InterPro" id="IPR011032">
    <property type="entry name" value="GroES-like_sf"/>
</dbReference>
<evidence type="ECO:0000313" key="4">
    <source>
        <dbReference type="Proteomes" id="UP001267426"/>
    </source>
</evidence>
<dbReference type="SUPFAM" id="SSF50129">
    <property type="entry name" value="GroES-like"/>
    <property type="match status" value="1"/>
</dbReference>
<dbReference type="Gene3D" id="3.40.50.720">
    <property type="entry name" value="NAD(P)-binding Rossmann-like Domain"/>
    <property type="match status" value="1"/>
</dbReference>
<dbReference type="Gene3D" id="3.90.180.10">
    <property type="entry name" value="Medium-chain alcohol dehydrogenases, catalytic domain"/>
    <property type="match status" value="1"/>
</dbReference>
<sequence>MRALRLHKTDDGIDPRLEDVPEGDLPDGDVLLDVTHSSLNYKDGLAVSGRGKIVRGAFPFVPGIDLAGTVVDGGGSDWAPGDRVILTGWGTGENRWGGYAERARADADHLVRLPDGLSAEDAMWIGTAGLTAMLSVLALEDHSVDAGDGPVAVTGASGGVGSTATALLADAGYAVHAVTGTASAHGYLRALGAAEVVGREALATPPEAPMGRGTWAGAVDSVGGTTLASLLATTKRHGCVAACGLAGGAALETTVFPFILRGVTLAGIDSNTAPPSLRDEAWARLADAVGRGALGAVERTVISLGDVPPWAGRIVDGDTVGRVVVDVRA</sequence>
<keyword evidence="4" id="KW-1185">Reference proteome</keyword>
<proteinExistence type="predicted"/>
<reference evidence="3 4" key="1">
    <citation type="submission" date="2023-09" db="EMBL/GenBank/DDBJ databases">
        <authorList>
            <person name="Rey-Velasco X."/>
        </authorList>
    </citation>
    <scope>NUCLEOTIDE SEQUENCE [LARGE SCALE GENOMIC DNA]</scope>
    <source>
        <strain evidence="3 4">F394</strain>
    </source>
</reference>
<keyword evidence="3" id="KW-0560">Oxidoreductase</keyword>
<dbReference type="InterPro" id="IPR013154">
    <property type="entry name" value="ADH-like_N"/>
</dbReference>
<evidence type="ECO:0000313" key="3">
    <source>
        <dbReference type="EMBL" id="MDT0632513.1"/>
    </source>
</evidence>
<protein>
    <submittedName>
        <fullName evidence="3">MDR family oxidoreductase</fullName>
        <ecNumber evidence="3">1.-.-.-</ecNumber>
    </submittedName>
</protein>
<name>A0ABU3BTB9_9BACT</name>
<dbReference type="Pfam" id="PF00107">
    <property type="entry name" value="ADH_zinc_N"/>
    <property type="match status" value="1"/>
</dbReference>
<dbReference type="GO" id="GO:0016491">
    <property type="term" value="F:oxidoreductase activity"/>
    <property type="evidence" value="ECO:0007669"/>
    <property type="project" value="UniProtKB-KW"/>
</dbReference>
<feature type="region of interest" description="Disordered" evidence="1">
    <location>
        <begin position="1"/>
        <end position="24"/>
    </location>
</feature>
<dbReference type="EMBL" id="JAVRHT010000030">
    <property type="protein sequence ID" value="MDT0632513.1"/>
    <property type="molecule type" value="Genomic_DNA"/>
</dbReference>
<dbReference type="PANTHER" id="PTHR43677:SF1">
    <property type="entry name" value="ACRYLYL-COA REDUCTASE ACUI-RELATED"/>
    <property type="match status" value="1"/>
</dbReference>
<gene>
    <name evidence="3" type="ORF">RM540_12200</name>
</gene>
<organism evidence="3 4">
    <name type="scientific">Rubrivirga litoralis</name>
    <dbReference type="NCBI Taxonomy" id="3075598"/>
    <lineage>
        <taxon>Bacteria</taxon>
        <taxon>Pseudomonadati</taxon>
        <taxon>Rhodothermota</taxon>
        <taxon>Rhodothermia</taxon>
        <taxon>Rhodothermales</taxon>
        <taxon>Rubricoccaceae</taxon>
        <taxon>Rubrivirga</taxon>
    </lineage>
</organism>
<dbReference type="SMART" id="SM00829">
    <property type="entry name" value="PKS_ER"/>
    <property type="match status" value="1"/>
</dbReference>
<dbReference type="Proteomes" id="UP001267426">
    <property type="component" value="Unassembled WGS sequence"/>
</dbReference>